<dbReference type="NCBIfam" id="TIGR03354">
    <property type="entry name" value="VI_FHA"/>
    <property type="match status" value="1"/>
</dbReference>
<dbReference type="EMBL" id="BAABBF010000005">
    <property type="protein sequence ID" value="GAA3713669.1"/>
    <property type="molecule type" value="Genomic_DNA"/>
</dbReference>
<dbReference type="InterPro" id="IPR017735">
    <property type="entry name" value="T6SS_FHA"/>
</dbReference>
<dbReference type="Pfam" id="PF20232">
    <property type="entry name" value="T6SS_FHA_C"/>
    <property type="match status" value="1"/>
</dbReference>
<dbReference type="CDD" id="cd00060">
    <property type="entry name" value="FHA"/>
    <property type="match status" value="1"/>
</dbReference>
<gene>
    <name evidence="3" type="primary">tagH</name>
    <name evidence="3" type="ORF">GCM10022268_23050</name>
</gene>
<dbReference type="SUPFAM" id="SSF49879">
    <property type="entry name" value="SMAD/FHA domain"/>
    <property type="match status" value="1"/>
</dbReference>
<dbReference type="Proteomes" id="UP001500523">
    <property type="component" value="Unassembled WGS sequence"/>
</dbReference>
<evidence type="ECO:0000259" key="2">
    <source>
        <dbReference type="PROSITE" id="PS50006"/>
    </source>
</evidence>
<evidence type="ECO:0000313" key="3">
    <source>
        <dbReference type="EMBL" id="GAA3713669.1"/>
    </source>
</evidence>
<comment type="caution">
    <text evidence="3">The sequence shown here is derived from an EMBL/GenBank/DDBJ whole genome shotgun (WGS) entry which is preliminary data.</text>
</comment>
<name>A0ABP7E3B0_9SPHN</name>
<reference evidence="4" key="1">
    <citation type="journal article" date="2019" name="Int. J. Syst. Evol. Microbiol.">
        <title>The Global Catalogue of Microorganisms (GCM) 10K type strain sequencing project: providing services to taxonomists for standard genome sequencing and annotation.</title>
        <authorList>
            <consortium name="The Broad Institute Genomics Platform"/>
            <consortium name="The Broad Institute Genome Sequencing Center for Infectious Disease"/>
            <person name="Wu L."/>
            <person name="Ma J."/>
        </authorList>
    </citation>
    <scope>NUCLEOTIDE SEQUENCE [LARGE SCALE GENOMIC DNA]</scope>
    <source>
        <strain evidence="4">JCM 17498</strain>
    </source>
</reference>
<dbReference type="InterPro" id="IPR046883">
    <property type="entry name" value="T6SS_FHA_C"/>
</dbReference>
<keyword evidence="4" id="KW-1185">Reference proteome</keyword>
<organism evidence="3 4">
    <name type="scientific">Sphingomonas cynarae</name>
    <dbReference type="NCBI Taxonomy" id="930197"/>
    <lineage>
        <taxon>Bacteria</taxon>
        <taxon>Pseudomonadati</taxon>
        <taxon>Pseudomonadota</taxon>
        <taxon>Alphaproteobacteria</taxon>
        <taxon>Sphingomonadales</taxon>
        <taxon>Sphingomonadaceae</taxon>
        <taxon>Sphingomonas</taxon>
    </lineage>
</organism>
<dbReference type="PROSITE" id="PS50006">
    <property type="entry name" value="FHA_DOMAIN"/>
    <property type="match status" value="1"/>
</dbReference>
<feature type="domain" description="FHA" evidence="2">
    <location>
        <begin position="35"/>
        <end position="85"/>
    </location>
</feature>
<dbReference type="InterPro" id="IPR008984">
    <property type="entry name" value="SMAD_FHA_dom_sf"/>
</dbReference>
<evidence type="ECO:0000256" key="1">
    <source>
        <dbReference type="SAM" id="MobiDB-lite"/>
    </source>
</evidence>
<dbReference type="InterPro" id="IPR000253">
    <property type="entry name" value="FHA_dom"/>
</dbReference>
<dbReference type="Pfam" id="PF00498">
    <property type="entry name" value="FHA"/>
    <property type="match status" value="1"/>
</dbReference>
<protein>
    <submittedName>
        <fullName evidence="3">Type VI secretion system-associated FHA domain protein TagH</fullName>
    </submittedName>
</protein>
<proteinExistence type="predicted"/>
<accession>A0ABP7E3B0</accession>
<sequence>MQYLGARARMIRLRLFHRQDPSRQIDSRVLDEGEMTIGRGIKADWQVPDPERDMSRLHLTVAVRGGMLTIRDTSANGVFVGNPRTRLDHDRPVSVSRGESIVFGPYMIVAEEDAGAVVEEKPVAGDDPFSLARDDADAPPPKPRDPFGSALRPDPIKLDDEPGDGVDAWERRREFTAGDWDPVAPHRRPDHTELIGTPQGWAEPPPPPAREHGLGFDAPFVSPILREPGPAVPGDIAIPSDWDAVPVTPAAAPPPAPVQRSEPPVTPLPAAIVDPILPVPPAPPVMADDPILPVAAPVADPILPPASAPALAPTTVPANGDDALFDSFCAGARLSPNAFAGEDRALLMERLGAVYRQAILGVADLMSERTALKNDFRMVRTTIRPEGNNPFKWVPPQRIAIELLRSEDGSGYITGERALSEALHDVKAHMLCVLAGMRGAIGATFDLLSPAEIEARTANRGFVMPGQRSAAAWSDYVEQFAAQRREADDSVDGPINRAFRESYEDQLRQIDAPGHGR</sequence>
<feature type="region of interest" description="Disordered" evidence="1">
    <location>
        <begin position="125"/>
        <end position="162"/>
    </location>
</feature>
<evidence type="ECO:0000313" key="4">
    <source>
        <dbReference type="Proteomes" id="UP001500523"/>
    </source>
</evidence>
<dbReference type="Gene3D" id="2.60.200.20">
    <property type="match status" value="1"/>
</dbReference>